<evidence type="ECO:0000313" key="4">
    <source>
        <dbReference type="Proteomes" id="UP000198751"/>
    </source>
</evidence>
<evidence type="ECO:0000256" key="1">
    <source>
        <dbReference type="SAM" id="MobiDB-lite"/>
    </source>
</evidence>
<protein>
    <recommendedName>
        <fullName evidence="2">DUF7793 domain-containing protein</fullName>
    </recommendedName>
</protein>
<gene>
    <name evidence="3" type="ORF">SAMN04489743_0510</name>
</gene>
<dbReference type="Pfam" id="PF25056">
    <property type="entry name" value="DUF7793"/>
    <property type="match status" value="1"/>
</dbReference>
<name>A0A1H1TW51_9MICC</name>
<dbReference type="Gene3D" id="3.40.970.30">
    <property type="entry name" value="yp_829618.1 like domains"/>
    <property type="match status" value="1"/>
</dbReference>
<evidence type="ECO:0000259" key="2">
    <source>
        <dbReference type="Pfam" id="PF25056"/>
    </source>
</evidence>
<feature type="domain" description="DUF7793" evidence="2">
    <location>
        <begin position="26"/>
        <end position="132"/>
    </location>
</feature>
<dbReference type="Gene3D" id="3.40.1680.10">
    <property type="entry name" value="yp_829618.1 domain like"/>
    <property type="match status" value="1"/>
</dbReference>
<evidence type="ECO:0000313" key="3">
    <source>
        <dbReference type="EMBL" id="SDS64146.1"/>
    </source>
</evidence>
<keyword evidence="4" id="KW-1185">Reference proteome</keyword>
<feature type="region of interest" description="Disordered" evidence="1">
    <location>
        <begin position="1"/>
        <end position="23"/>
    </location>
</feature>
<dbReference type="InterPro" id="IPR056695">
    <property type="entry name" value="DUF7793"/>
</dbReference>
<sequence length="135" mass="14750">MGLQKDRGEDKVTHQPAEHVKGDLSIDEGGILQLRWPRGASISETDAQSAMDRVNEMCGSTRRPMLVDMATTEKVSRGARAVFGRPCQASRIALLGSSPVDKVMANFALGVSRLPCPTRFFTSRTDAMAWLARDT</sequence>
<proteinExistence type="predicted"/>
<dbReference type="Proteomes" id="UP000198751">
    <property type="component" value="Chromosome I"/>
</dbReference>
<dbReference type="AlphaFoldDB" id="A0A1H1TW51"/>
<organism evidence="3 4">
    <name type="scientific">Pseudarthrobacter equi</name>
    <dbReference type="NCBI Taxonomy" id="728066"/>
    <lineage>
        <taxon>Bacteria</taxon>
        <taxon>Bacillati</taxon>
        <taxon>Actinomycetota</taxon>
        <taxon>Actinomycetes</taxon>
        <taxon>Micrococcales</taxon>
        <taxon>Micrococcaceae</taxon>
        <taxon>Pseudarthrobacter</taxon>
    </lineage>
</organism>
<dbReference type="EMBL" id="LT629779">
    <property type="protein sequence ID" value="SDS64146.1"/>
    <property type="molecule type" value="Genomic_DNA"/>
</dbReference>
<accession>A0A1H1TW51</accession>
<reference evidence="4" key="1">
    <citation type="submission" date="2016-10" db="EMBL/GenBank/DDBJ databases">
        <authorList>
            <person name="Varghese N."/>
            <person name="Submissions S."/>
        </authorList>
    </citation>
    <scope>NUCLEOTIDE SEQUENCE [LARGE SCALE GENOMIC DNA]</scope>
    <source>
        <strain evidence="4">IMMIB L-1606</strain>
    </source>
</reference>